<gene>
    <name evidence="1" type="ORF">S01H4_45957</name>
</gene>
<proteinExistence type="predicted"/>
<organism evidence="1">
    <name type="scientific">marine sediment metagenome</name>
    <dbReference type="NCBI Taxonomy" id="412755"/>
    <lineage>
        <taxon>unclassified sequences</taxon>
        <taxon>metagenomes</taxon>
        <taxon>ecological metagenomes</taxon>
    </lineage>
</organism>
<dbReference type="EMBL" id="BART01025629">
    <property type="protein sequence ID" value="GAH03120.1"/>
    <property type="molecule type" value="Genomic_DNA"/>
</dbReference>
<name>X1D4C6_9ZZZZ</name>
<accession>X1D4C6</accession>
<dbReference type="Gene3D" id="3.20.70.20">
    <property type="match status" value="1"/>
</dbReference>
<sequence length="126" mass="13622">MSTSNSDPKIKMADENEWQVVSLDVLREKYAKGPEQELDGPEMVNVIRQRVARALADQEENPEAFAPVFLEALESGFIPGGRINSAAGTDIKNATLINCFVQPVGDSISGTVHGKPGIYHALRDAA</sequence>
<evidence type="ECO:0000313" key="1">
    <source>
        <dbReference type="EMBL" id="GAH03120.1"/>
    </source>
</evidence>
<comment type="caution">
    <text evidence="1">The sequence shown here is derived from an EMBL/GenBank/DDBJ whole genome shotgun (WGS) entry which is preliminary data.</text>
</comment>
<protein>
    <submittedName>
        <fullName evidence="1">Uncharacterized protein</fullName>
    </submittedName>
</protein>
<dbReference type="AlphaFoldDB" id="X1D4C6"/>
<reference evidence="1" key="1">
    <citation type="journal article" date="2014" name="Front. Microbiol.">
        <title>High frequency of phylogenetically diverse reductive dehalogenase-homologous genes in deep subseafloor sedimentary metagenomes.</title>
        <authorList>
            <person name="Kawai M."/>
            <person name="Futagami T."/>
            <person name="Toyoda A."/>
            <person name="Takaki Y."/>
            <person name="Nishi S."/>
            <person name="Hori S."/>
            <person name="Arai W."/>
            <person name="Tsubouchi T."/>
            <person name="Morono Y."/>
            <person name="Uchiyama I."/>
            <person name="Ito T."/>
            <person name="Fujiyama A."/>
            <person name="Inagaki F."/>
            <person name="Takami H."/>
        </authorList>
    </citation>
    <scope>NUCLEOTIDE SEQUENCE</scope>
    <source>
        <strain evidence="1">Expedition CK06-06</strain>
    </source>
</reference>
<feature type="non-terminal residue" evidence="1">
    <location>
        <position position="126"/>
    </location>
</feature>
<dbReference type="SUPFAM" id="SSF51998">
    <property type="entry name" value="PFL-like glycyl radical enzymes"/>
    <property type="match status" value="1"/>
</dbReference>